<dbReference type="InterPro" id="IPR003598">
    <property type="entry name" value="Ig_sub2"/>
</dbReference>
<dbReference type="Pfam" id="PF00041">
    <property type="entry name" value="fn3"/>
    <property type="match status" value="3"/>
</dbReference>
<name>A0A671TG42_9TELE</name>
<dbReference type="SMART" id="SM00408">
    <property type="entry name" value="IGc2"/>
    <property type="match status" value="4"/>
</dbReference>
<feature type="domain" description="Fibronectin type-III" evidence="16">
    <location>
        <begin position="467"/>
        <end position="564"/>
    </location>
</feature>
<feature type="domain" description="Ig-like" evidence="15">
    <location>
        <begin position="178"/>
        <end position="262"/>
    </location>
</feature>
<evidence type="ECO:0000256" key="10">
    <source>
        <dbReference type="ARBA" id="ARBA00023180"/>
    </source>
</evidence>
<dbReference type="InterPro" id="IPR036179">
    <property type="entry name" value="Ig-like_dom_sf"/>
</dbReference>
<evidence type="ECO:0000313" key="18">
    <source>
        <dbReference type="Proteomes" id="UP000472260"/>
    </source>
</evidence>
<evidence type="ECO:0000256" key="13">
    <source>
        <dbReference type="ARBA" id="ARBA00038703"/>
    </source>
</evidence>
<dbReference type="InterPro" id="IPR003599">
    <property type="entry name" value="Ig_sub"/>
</dbReference>
<evidence type="ECO:0000256" key="5">
    <source>
        <dbReference type="ARBA" id="ARBA00022729"/>
    </source>
</evidence>
<reference evidence="17" key="2">
    <citation type="submission" date="2025-09" db="UniProtKB">
        <authorList>
            <consortium name="Ensembl"/>
        </authorList>
    </citation>
    <scope>IDENTIFICATION</scope>
</reference>
<dbReference type="Ensembl" id="ENSSANT00000113729.1">
    <property type="protein sequence ID" value="ENSSANP00000107192.1"/>
    <property type="gene ID" value="ENSSANG00000052375.1"/>
</dbReference>
<dbReference type="Pfam" id="PF13927">
    <property type="entry name" value="Ig_3"/>
    <property type="match status" value="3"/>
</dbReference>
<comment type="similarity">
    <text evidence="2">Belongs to the immunoglobulin superfamily. Contactin family.</text>
</comment>
<evidence type="ECO:0000313" key="17">
    <source>
        <dbReference type="Ensembl" id="ENSSANP00000107192.1"/>
    </source>
</evidence>
<feature type="region of interest" description="Disordered" evidence="14">
    <location>
        <begin position="446"/>
        <end position="478"/>
    </location>
</feature>
<dbReference type="InterPro" id="IPR003961">
    <property type="entry name" value="FN3_dom"/>
</dbReference>
<dbReference type="InterPro" id="IPR007110">
    <property type="entry name" value="Ig-like_dom"/>
</dbReference>
<dbReference type="FunFam" id="2.60.40.10:FF:000005">
    <property type="entry name" value="Neuronal cell adhesion molecule"/>
    <property type="match status" value="1"/>
</dbReference>
<dbReference type="GO" id="GO:0030424">
    <property type="term" value="C:axon"/>
    <property type="evidence" value="ECO:0007669"/>
    <property type="project" value="TreeGrafter"/>
</dbReference>
<dbReference type="InterPro" id="IPR013783">
    <property type="entry name" value="Ig-like_fold"/>
</dbReference>
<evidence type="ECO:0000259" key="15">
    <source>
        <dbReference type="PROSITE" id="PS50835"/>
    </source>
</evidence>
<reference evidence="17" key="1">
    <citation type="submission" date="2025-08" db="UniProtKB">
        <authorList>
            <consortium name="Ensembl"/>
        </authorList>
    </citation>
    <scope>IDENTIFICATION</scope>
</reference>
<dbReference type="InterPro" id="IPR013098">
    <property type="entry name" value="Ig_I-set"/>
</dbReference>
<feature type="domain" description="Ig-like" evidence="15">
    <location>
        <begin position="6"/>
        <end position="92"/>
    </location>
</feature>
<dbReference type="SMART" id="SM00409">
    <property type="entry name" value="IG"/>
    <property type="match status" value="4"/>
</dbReference>
<evidence type="ECO:0000256" key="12">
    <source>
        <dbReference type="ARBA" id="ARBA00023319"/>
    </source>
</evidence>
<keyword evidence="6" id="KW-0677">Repeat</keyword>
<evidence type="ECO:0000256" key="8">
    <source>
        <dbReference type="ARBA" id="ARBA00023136"/>
    </source>
</evidence>
<evidence type="ECO:0000256" key="6">
    <source>
        <dbReference type="ARBA" id="ARBA00022737"/>
    </source>
</evidence>
<dbReference type="PROSITE" id="PS50835">
    <property type="entry name" value="IG_LIKE"/>
    <property type="match status" value="4"/>
</dbReference>
<keyword evidence="8" id="KW-0472">Membrane</keyword>
<dbReference type="PANTHER" id="PTHR44170">
    <property type="entry name" value="PROTEIN SIDEKICK"/>
    <property type="match status" value="1"/>
</dbReference>
<feature type="domain" description="Ig-like" evidence="15">
    <location>
        <begin position="266"/>
        <end position="353"/>
    </location>
</feature>
<protein>
    <submittedName>
        <fullName evidence="17">Contactin-4-like</fullName>
    </submittedName>
</protein>
<feature type="compositionally biased region" description="Polar residues" evidence="14">
    <location>
        <begin position="446"/>
        <end position="456"/>
    </location>
</feature>
<comment type="subunit">
    <text evidence="13">Interacts with PTPRG.</text>
</comment>
<dbReference type="SUPFAM" id="SSF49265">
    <property type="entry name" value="Fibronectin type III"/>
    <property type="match status" value="2"/>
</dbReference>
<dbReference type="GO" id="GO:0098552">
    <property type="term" value="C:side of membrane"/>
    <property type="evidence" value="ECO:0007669"/>
    <property type="project" value="UniProtKB-KW"/>
</dbReference>
<evidence type="ECO:0000256" key="9">
    <source>
        <dbReference type="ARBA" id="ARBA00023157"/>
    </source>
</evidence>
<organism evidence="17 18">
    <name type="scientific">Sinocyclocheilus anshuiensis</name>
    <dbReference type="NCBI Taxonomy" id="1608454"/>
    <lineage>
        <taxon>Eukaryota</taxon>
        <taxon>Metazoa</taxon>
        <taxon>Chordata</taxon>
        <taxon>Craniata</taxon>
        <taxon>Vertebrata</taxon>
        <taxon>Euteleostomi</taxon>
        <taxon>Actinopterygii</taxon>
        <taxon>Neopterygii</taxon>
        <taxon>Teleostei</taxon>
        <taxon>Ostariophysi</taxon>
        <taxon>Cypriniformes</taxon>
        <taxon>Cyprinidae</taxon>
        <taxon>Cyprininae</taxon>
        <taxon>Sinocyclocheilus</taxon>
    </lineage>
</organism>
<dbReference type="FunFam" id="2.60.40.10:FF:000054">
    <property type="entry name" value="Contactin 1"/>
    <property type="match status" value="1"/>
</dbReference>
<keyword evidence="5" id="KW-0732">Signal</keyword>
<dbReference type="GO" id="GO:0007420">
    <property type="term" value="P:brain development"/>
    <property type="evidence" value="ECO:0007669"/>
    <property type="project" value="TreeGrafter"/>
</dbReference>
<dbReference type="GO" id="GO:0098632">
    <property type="term" value="F:cell-cell adhesion mediator activity"/>
    <property type="evidence" value="ECO:0007669"/>
    <property type="project" value="TreeGrafter"/>
</dbReference>
<comment type="subcellular location">
    <subcellularLocation>
        <location evidence="1">Cell membrane</location>
        <topology evidence="1">Lipid-anchor</topology>
        <topology evidence="1">GPI-anchor</topology>
    </subcellularLocation>
</comment>
<dbReference type="SUPFAM" id="SSF48726">
    <property type="entry name" value="Immunoglobulin"/>
    <property type="match status" value="4"/>
</dbReference>
<keyword evidence="18" id="KW-1185">Reference proteome</keyword>
<evidence type="ECO:0000256" key="11">
    <source>
        <dbReference type="ARBA" id="ARBA00023288"/>
    </source>
</evidence>
<keyword evidence="11" id="KW-0449">Lipoprotein</keyword>
<evidence type="ECO:0000259" key="16">
    <source>
        <dbReference type="PROSITE" id="PS50853"/>
    </source>
</evidence>
<feature type="domain" description="Fibronectin type-III" evidence="16">
    <location>
        <begin position="364"/>
        <end position="462"/>
    </location>
</feature>
<dbReference type="GO" id="GO:0007411">
    <property type="term" value="P:axon guidance"/>
    <property type="evidence" value="ECO:0007669"/>
    <property type="project" value="TreeGrafter"/>
</dbReference>
<proteinExistence type="inferred from homology"/>
<sequence length="772" mass="84601">MGEYEPKIEVQFSEVLAVAKGLTVKLECFALGNPVPSITWRRPDGVPFPRKVDVGKSSGVLEIPYFQQEDAGQYECTAENSRGKNTVKGRLSFYGRPQDVQKAIDESLLWECKASAKPKPSYRWLKNGEPLESFEVVNGALSISSLTLSDTGMYQCITENRHGRVFANAELKVTAVAPDFSNNVLKAQTLARQGGDVLIECRPRMSPRGMISWRKGKEALREISVLDNGSLRISNITKLDAGLYTCVARNQFGVASSAGTLVVKEPTIITSKATQLDVTVGESVVIPCQVSRDPTLDVRFTWFCNEQLINFGSHGGYFEKTSAGDIMIRNIQLRHAGRYTCAVQTLVDSASIATDVVVRGPPDPPLDIKVDEVTETTSFVSWSPGPDNHSPLFAYNIQIRSPFSLGWQAVKTVPESLGGQQLTARVVELSPWVEYEFRVLATNSIGTGEPSKPSQKIRTKDTLPRTTPARVSGGGGSRSELVITWEPVPEELQCGPGFGYVVAFRPLGGQSWMQAAVTSPDASRYIFKNESIPPFSPFHVKVGVYNNKGEGPFGPVTTIYSAEEEPSRAPSRVRAKSLSASEVEVSWKPLPWSNSRTRIMGYEVRTTQLNVMRTVGNRTSAVIRGLDPSSTYYIKLKAYNSAGVGPDSAVLFECISPAPSQSPVKVTWNTTNSKLILKWDHVKSLENESEVMGYKVMYKQSRQSRPSVVETNSTSLELSLPVDEDYIIQIKPVSEGGEGNSSKQITIPRIAGLLIALMLSGCLELVVPSVMH</sequence>
<gene>
    <name evidence="17" type="primary">LOC107696975</name>
</gene>
<dbReference type="Gene3D" id="2.60.40.10">
    <property type="entry name" value="Immunoglobulins"/>
    <property type="match status" value="8"/>
</dbReference>
<evidence type="ECO:0000256" key="1">
    <source>
        <dbReference type="ARBA" id="ARBA00004609"/>
    </source>
</evidence>
<keyword evidence="3" id="KW-1003">Cell membrane</keyword>
<keyword evidence="4" id="KW-0336">GPI-anchor</keyword>
<keyword evidence="10" id="KW-0325">Glycoprotein</keyword>
<keyword evidence="7" id="KW-0130">Cell adhesion</keyword>
<evidence type="ECO:0000256" key="3">
    <source>
        <dbReference type="ARBA" id="ARBA00022475"/>
    </source>
</evidence>
<dbReference type="Proteomes" id="UP000472260">
    <property type="component" value="Unassembled WGS sequence"/>
</dbReference>
<dbReference type="InterPro" id="IPR036116">
    <property type="entry name" value="FN3_sf"/>
</dbReference>
<dbReference type="FunFam" id="2.60.40.10:FF:000004">
    <property type="entry name" value="DCC isoform 1"/>
    <property type="match status" value="2"/>
</dbReference>
<dbReference type="PROSITE" id="PS50853">
    <property type="entry name" value="FN3"/>
    <property type="match status" value="4"/>
</dbReference>
<dbReference type="Pfam" id="PF07679">
    <property type="entry name" value="I-set"/>
    <property type="match status" value="1"/>
</dbReference>
<dbReference type="GO" id="GO:0005886">
    <property type="term" value="C:plasma membrane"/>
    <property type="evidence" value="ECO:0007669"/>
    <property type="project" value="UniProtKB-SubCell"/>
</dbReference>
<dbReference type="PANTHER" id="PTHR44170:SF18">
    <property type="entry name" value="CONTACTIN 3B-RELATED"/>
    <property type="match status" value="1"/>
</dbReference>
<dbReference type="SMART" id="SM00060">
    <property type="entry name" value="FN3"/>
    <property type="match status" value="4"/>
</dbReference>
<dbReference type="FunFam" id="2.60.40.10:FF:000028">
    <property type="entry name" value="Neuronal cell adhesion molecule"/>
    <property type="match status" value="1"/>
</dbReference>
<dbReference type="FunFam" id="2.60.40.10:FF:000052">
    <property type="entry name" value="Contactin 1"/>
    <property type="match status" value="1"/>
</dbReference>
<evidence type="ECO:0000256" key="2">
    <source>
        <dbReference type="ARBA" id="ARBA00009812"/>
    </source>
</evidence>
<evidence type="ECO:0000256" key="7">
    <source>
        <dbReference type="ARBA" id="ARBA00022889"/>
    </source>
</evidence>
<dbReference type="AlphaFoldDB" id="A0A671TG42"/>
<evidence type="ECO:0000256" key="4">
    <source>
        <dbReference type="ARBA" id="ARBA00022622"/>
    </source>
</evidence>
<dbReference type="FunFam" id="2.60.40.10:FF:000047">
    <property type="entry name" value="Contactin 1"/>
    <property type="match status" value="1"/>
</dbReference>
<evidence type="ECO:0000256" key="14">
    <source>
        <dbReference type="SAM" id="MobiDB-lite"/>
    </source>
</evidence>
<keyword evidence="9" id="KW-1015">Disulfide bond</keyword>
<feature type="domain" description="Ig-like" evidence="15">
    <location>
        <begin position="112"/>
        <end position="174"/>
    </location>
</feature>
<feature type="domain" description="Fibronectin type-III" evidence="16">
    <location>
        <begin position="569"/>
        <end position="659"/>
    </location>
</feature>
<accession>A0A671TG42</accession>
<feature type="domain" description="Fibronectin type-III" evidence="16">
    <location>
        <begin position="660"/>
        <end position="753"/>
    </location>
</feature>
<dbReference type="FunFam" id="2.60.40.10:FF:000035">
    <property type="entry name" value="Contactin 1"/>
    <property type="match status" value="1"/>
</dbReference>
<dbReference type="CDD" id="cd00063">
    <property type="entry name" value="FN3"/>
    <property type="match status" value="4"/>
</dbReference>
<keyword evidence="12" id="KW-0393">Immunoglobulin domain</keyword>